<dbReference type="AlphaFoldDB" id="A0A423W6B6"/>
<feature type="domain" description="RRM" evidence="7">
    <location>
        <begin position="249"/>
        <end position="338"/>
    </location>
</feature>
<comment type="subcellular location">
    <subcellularLocation>
        <location evidence="1">Nucleus</location>
    </subcellularLocation>
</comment>
<sequence>MAKSNGQKRRREAEADLEHQTATANGTQDGPPNKKSRVEERRSLFVRSLPASATNESVTDFFSQHYPVKHATVVIDPKTKESRGFGFVTFTDADDAVEAKAKLNNELFMGRRLKLEVAEPRHRAGGPGVVKSRIAEEKKKREGDLAEAKKVPKLIIRNLPWSIKSDDQLSKAFSKFGKIRFADLPNDHGKLKGFGFLTFRTKKHAERAMEEMNGKDIDGRTIAVDWAVSKEEWQQQQGIEEEKPTKPESKKNVKEHFEKFGPVRYARIVMDKMTDRPAGTCFVCFFKEDDFKACLKNCPRPRLQVKNAKTSVLQDESIDTDGRYTLDGRVLSVAHAVSKEEANRLAEAGPGAKAAEEKDKRRLYLLPEGTIPTNSPLYKLLTPTEVKLREQSAQQRKKQVQGNPSLHISLTRLAIRNLPRNMDSKEFKQLARQAVVGFASDVREGKRQPLSKEELTRGGAEDREAERRRKEKGVGVVKQAKIVYEAKDGKKVDEKSGAGKSRGYGFIEYSSHRWALMGLRWLNGHPLKNEAGRTVRLIVEFAIENAQVVSRRRANESRARQKRSEIVQNGGDPAAKRGKYPPKSIKAQPKEVKVVKETEEETKKKRDAAEKLANRQRIIGRKRMVRKNKKAGR</sequence>
<gene>
    <name evidence="8" type="ORF">VSDG_03800</name>
</gene>
<dbReference type="PANTHER" id="PTHR48039:SF5">
    <property type="entry name" value="RNA-BINDING PROTEIN 28"/>
    <property type="match status" value="1"/>
</dbReference>
<feature type="region of interest" description="Disordered" evidence="6">
    <location>
        <begin position="446"/>
        <end position="472"/>
    </location>
</feature>
<name>A0A423W6B6_CYTCH</name>
<evidence type="ECO:0000256" key="1">
    <source>
        <dbReference type="ARBA" id="ARBA00004123"/>
    </source>
</evidence>
<dbReference type="EMBL" id="LJZO01000012">
    <property type="protein sequence ID" value="ROV98900.1"/>
    <property type="molecule type" value="Genomic_DNA"/>
</dbReference>
<evidence type="ECO:0000256" key="3">
    <source>
        <dbReference type="ARBA" id="ARBA00022884"/>
    </source>
</evidence>
<comment type="caution">
    <text evidence="8">The sequence shown here is derived from an EMBL/GenBank/DDBJ whole genome shotgun (WGS) entry which is preliminary data.</text>
</comment>
<dbReference type="OrthoDB" id="267048at2759"/>
<evidence type="ECO:0000313" key="8">
    <source>
        <dbReference type="EMBL" id="ROV98900.1"/>
    </source>
</evidence>
<proteinExistence type="predicted"/>
<keyword evidence="3 5" id="KW-0694">RNA-binding</keyword>
<evidence type="ECO:0000259" key="7">
    <source>
        <dbReference type="PROSITE" id="PS50102"/>
    </source>
</evidence>
<evidence type="ECO:0000256" key="2">
    <source>
        <dbReference type="ARBA" id="ARBA00022737"/>
    </source>
</evidence>
<evidence type="ECO:0000256" key="5">
    <source>
        <dbReference type="PROSITE-ProRule" id="PRU00176"/>
    </source>
</evidence>
<protein>
    <recommendedName>
        <fullName evidence="7">RRM domain-containing protein</fullName>
    </recommendedName>
</protein>
<dbReference type="SUPFAM" id="SSF54928">
    <property type="entry name" value="RNA-binding domain, RBD"/>
    <property type="match status" value="3"/>
</dbReference>
<feature type="compositionally biased region" description="Polar residues" evidence="6">
    <location>
        <begin position="20"/>
        <end position="30"/>
    </location>
</feature>
<feature type="domain" description="RRM" evidence="7">
    <location>
        <begin position="42"/>
        <end position="120"/>
    </location>
</feature>
<dbReference type="GO" id="GO:0003729">
    <property type="term" value="F:mRNA binding"/>
    <property type="evidence" value="ECO:0007669"/>
    <property type="project" value="TreeGrafter"/>
</dbReference>
<dbReference type="PANTHER" id="PTHR48039">
    <property type="entry name" value="RNA-BINDING MOTIF PROTEIN 14B"/>
    <property type="match status" value="1"/>
</dbReference>
<feature type="region of interest" description="Disordered" evidence="6">
    <location>
        <begin position="1"/>
        <end position="42"/>
    </location>
</feature>
<feature type="domain" description="RRM" evidence="7">
    <location>
        <begin position="152"/>
        <end position="229"/>
    </location>
</feature>
<feature type="compositionally biased region" description="Basic and acidic residues" evidence="6">
    <location>
        <begin position="588"/>
        <end position="613"/>
    </location>
</feature>
<feature type="compositionally biased region" description="Basic and acidic residues" evidence="6">
    <location>
        <begin position="446"/>
        <end position="468"/>
    </location>
</feature>
<evidence type="ECO:0000313" key="9">
    <source>
        <dbReference type="Proteomes" id="UP000284375"/>
    </source>
</evidence>
<dbReference type="InterPro" id="IPR000504">
    <property type="entry name" value="RRM_dom"/>
</dbReference>
<dbReference type="STRING" id="252740.A0A423W6B6"/>
<dbReference type="PROSITE" id="PS50102">
    <property type="entry name" value="RRM"/>
    <property type="match status" value="4"/>
</dbReference>
<dbReference type="SMART" id="SM00360">
    <property type="entry name" value="RRM"/>
    <property type="match status" value="4"/>
</dbReference>
<dbReference type="Proteomes" id="UP000284375">
    <property type="component" value="Unassembled WGS sequence"/>
</dbReference>
<feature type="domain" description="RRM" evidence="7">
    <location>
        <begin position="411"/>
        <end position="537"/>
    </location>
</feature>
<feature type="region of interest" description="Disordered" evidence="6">
    <location>
        <begin position="552"/>
        <end position="633"/>
    </location>
</feature>
<organism evidence="8 9">
    <name type="scientific">Cytospora chrysosperma</name>
    <name type="common">Cytospora canker fungus</name>
    <name type="synonym">Sphaeria chrysosperma</name>
    <dbReference type="NCBI Taxonomy" id="252740"/>
    <lineage>
        <taxon>Eukaryota</taxon>
        <taxon>Fungi</taxon>
        <taxon>Dikarya</taxon>
        <taxon>Ascomycota</taxon>
        <taxon>Pezizomycotina</taxon>
        <taxon>Sordariomycetes</taxon>
        <taxon>Sordariomycetidae</taxon>
        <taxon>Diaporthales</taxon>
        <taxon>Cytosporaceae</taxon>
        <taxon>Cytospora</taxon>
    </lineage>
</organism>
<accession>A0A423W6B6</accession>
<reference evidence="8 9" key="1">
    <citation type="submission" date="2015-09" db="EMBL/GenBank/DDBJ databases">
        <title>Host preference determinants of Valsa canker pathogens revealed by comparative genomics.</title>
        <authorList>
            <person name="Yin Z."/>
            <person name="Huang L."/>
        </authorList>
    </citation>
    <scope>NUCLEOTIDE SEQUENCE [LARGE SCALE GENOMIC DNA]</scope>
    <source>
        <strain evidence="8 9">YSFL</strain>
    </source>
</reference>
<feature type="compositionally biased region" description="Basic and acidic residues" evidence="6">
    <location>
        <begin position="553"/>
        <end position="565"/>
    </location>
</feature>
<feature type="compositionally biased region" description="Basic residues" evidence="6">
    <location>
        <begin position="618"/>
        <end position="633"/>
    </location>
</feature>
<dbReference type="InterPro" id="IPR051945">
    <property type="entry name" value="RRM_MRD1_RNA_proc_ribogen"/>
</dbReference>
<dbReference type="Pfam" id="PF00076">
    <property type="entry name" value="RRM_1"/>
    <property type="match status" value="3"/>
</dbReference>
<dbReference type="InterPro" id="IPR035979">
    <property type="entry name" value="RBD_domain_sf"/>
</dbReference>
<dbReference type="InterPro" id="IPR012677">
    <property type="entry name" value="Nucleotide-bd_a/b_plait_sf"/>
</dbReference>
<keyword evidence="4" id="KW-0539">Nucleus</keyword>
<dbReference type="GO" id="GO:0005730">
    <property type="term" value="C:nucleolus"/>
    <property type="evidence" value="ECO:0007669"/>
    <property type="project" value="TreeGrafter"/>
</dbReference>
<keyword evidence="9" id="KW-1185">Reference proteome</keyword>
<evidence type="ECO:0000256" key="6">
    <source>
        <dbReference type="SAM" id="MobiDB-lite"/>
    </source>
</evidence>
<keyword evidence="2" id="KW-0677">Repeat</keyword>
<feature type="compositionally biased region" description="Basic residues" evidence="6">
    <location>
        <begin position="1"/>
        <end position="10"/>
    </location>
</feature>
<evidence type="ECO:0000256" key="4">
    <source>
        <dbReference type="ARBA" id="ARBA00023242"/>
    </source>
</evidence>
<dbReference type="Gene3D" id="3.30.70.330">
    <property type="match status" value="4"/>
</dbReference>